<proteinExistence type="predicted"/>
<dbReference type="EMBL" id="PDCN02000022">
    <property type="protein sequence ID" value="PIB73899.1"/>
    <property type="molecule type" value="Genomic_DNA"/>
</dbReference>
<feature type="compositionally biased region" description="Low complexity" evidence="1">
    <location>
        <begin position="148"/>
        <end position="157"/>
    </location>
</feature>
<keyword evidence="4" id="KW-1185">Reference proteome</keyword>
<name>A0A2G5P6B0_9MYCO</name>
<dbReference type="STRING" id="85968.GCA_900073015_02522"/>
<dbReference type="RefSeq" id="WP_090589399.1">
    <property type="nucleotide sequence ID" value="NZ_CP104302.1"/>
</dbReference>
<dbReference type="OrthoDB" id="4753579at2"/>
<dbReference type="AlphaFoldDB" id="A0A2G5P6B0"/>
<evidence type="ECO:0000256" key="2">
    <source>
        <dbReference type="SAM" id="Phobius"/>
    </source>
</evidence>
<keyword evidence="2" id="KW-0472">Membrane</keyword>
<feature type="transmembrane region" description="Helical" evidence="2">
    <location>
        <begin position="20"/>
        <end position="42"/>
    </location>
</feature>
<evidence type="ECO:0000256" key="1">
    <source>
        <dbReference type="SAM" id="MobiDB-lite"/>
    </source>
</evidence>
<reference evidence="3 4" key="1">
    <citation type="journal article" date="2017" name="Infect. Genet. Evol.">
        <title>The new phylogeny of the genus Mycobacterium: The old and the news.</title>
        <authorList>
            <person name="Tortoli E."/>
            <person name="Fedrizzi T."/>
            <person name="Meehan C.J."/>
            <person name="Trovato A."/>
            <person name="Grottola A."/>
            <person name="Giacobazzi E."/>
            <person name="Serpini G.F."/>
            <person name="Tagliazucchi S."/>
            <person name="Fabio A."/>
            <person name="Bettua C."/>
            <person name="Bertorelli R."/>
            <person name="Frascaro F."/>
            <person name="De Sanctis V."/>
            <person name="Pecorari M."/>
            <person name="Jousson O."/>
            <person name="Segata N."/>
            <person name="Cirillo D.M."/>
        </authorList>
    </citation>
    <scope>NUCLEOTIDE SEQUENCE [LARGE SCALE GENOMIC DNA]</scope>
    <source>
        <strain evidence="3 4">CIP1034565</strain>
    </source>
</reference>
<keyword evidence="2" id="KW-0812">Transmembrane</keyword>
<evidence type="ECO:0000313" key="4">
    <source>
        <dbReference type="Proteomes" id="UP000230551"/>
    </source>
</evidence>
<accession>A0A2G5P6B0</accession>
<comment type="caution">
    <text evidence="3">The sequence shown here is derived from an EMBL/GenBank/DDBJ whole genome shotgun (WGS) entry which is preliminary data.</text>
</comment>
<feature type="region of interest" description="Disordered" evidence="1">
    <location>
        <begin position="68"/>
        <end position="163"/>
    </location>
</feature>
<dbReference type="Proteomes" id="UP000230551">
    <property type="component" value="Unassembled WGS sequence"/>
</dbReference>
<keyword evidence="2" id="KW-1133">Transmembrane helix</keyword>
<protein>
    <submittedName>
        <fullName evidence="3">Uncharacterized protein</fullName>
    </submittedName>
</protein>
<sequence>MKITLRRPGDEDLRWPSYMFWGRVRTSTVALLVAFGLCWYVYDNYTPGPAAPPVQEAPPGMVPVWVPQTQVYNPPEETYTEEPTPTAEPTLTEEPTPTDTATPDPNATTTTTTTTVDPESLLPPWMRPLETTTTAPSPEPGAPPGAPQPSGQNGPGASPSPAP</sequence>
<evidence type="ECO:0000313" key="3">
    <source>
        <dbReference type="EMBL" id="PIB73899.1"/>
    </source>
</evidence>
<organism evidence="3 4">
    <name type="scientific">Mycolicibacterium brumae</name>
    <dbReference type="NCBI Taxonomy" id="85968"/>
    <lineage>
        <taxon>Bacteria</taxon>
        <taxon>Bacillati</taxon>
        <taxon>Actinomycetota</taxon>
        <taxon>Actinomycetes</taxon>
        <taxon>Mycobacteriales</taxon>
        <taxon>Mycobacteriaceae</taxon>
        <taxon>Mycolicibacterium</taxon>
    </lineage>
</organism>
<feature type="compositionally biased region" description="Low complexity" evidence="1">
    <location>
        <begin position="74"/>
        <end position="119"/>
    </location>
</feature>
<feature type="compositionally biased region" description="Pro residues" evidence="1">
    <location>
        <begin position="137"/>
        <end position="147"/>
    </location>
</feature>
<gene>
    <name evidence="3" type="ORF">CQY22_014835</name>
</gene>